<comment type="caution">
    <text evidence="1">The sequence shown here is derived from an EMBL/GenBank/DDBJ whole genome shotgun (WGS) entry which is preliminary data.</text>
</comment>
<organism evidence="1 2">
    <name type="scientific">Cardamine amara subsp. amara</name>
    <dbReference type="NCBI Taxonomy" id="228776"/>
    <lineage>
        <taxon>Eukaryota</taxon>
        <taxon>Viridiplantae</taxon>
        <taxon>Streptophyta</taxon>
        <taxon>Embryophyta</taxon>
        <taxon>Tracheophyta</taxon>
        <taxon>Spermatophyta</taxon>
        <taxon>Magnoliopsida</taxon>
        <taxon>eudicotyledons</taxon>
        <taxon>Gunneridae</taxon>
        <taxon>Pentapetalae</taxon>
        <taxon>rosids</taxon>
        <taxon>malvids</taxon>
        <taxon>Brassicales</taxon>
        <taxon>Brassicaceae</taxon>
        <taxon>Cardamineae</taxon>
        <taxon>Cardamine</taxon>
    </lineage>
</organism>
<accession>A0ABD1BUR8</accession>
<sequence length="290" mass="32536">MSEGEPLVEVNQYQRLVGRLIYLTITRPDISFAVNQVSQHMQAPSKHHWGNGGSYSRIIGTPGKGTWMGCNNSTEIVGYCDYDWAGDKVDRKSTTGYCTFVGGNLVTWRSKKQKVISRSSAEAEYRAMANTTGELVWIKALLKDLGIESSEPIILHCDNQAAIHIASNSVFHERTKHIEVDCHYVREKVVAGTILPTFVRSLDQLADIFTKATSSRVCNDLHGKIGLMDLHQPILRGSVKMKIQSEDQNLDQSIQGGIDRSELSKDFRNLLDRSIPQWHHQIDRSLSQPS</sequence>
<dbReference type="CDD" id="cd09272">
    <property type="entry name" value="RNase_HI_RT_Ty1"/>
    <property type="match status" value="1"/>
</dbReference>
<evidence type="ECO:0000313" key="1">
    <source>
        <dbReference type="EMBL" id="KAL1220948.1"/>
    </source>
</evidence>
<gene>
    <name evidence="1" type="ORF">V5N11_010312</name>
</gene>
<dbReference type="Proteomes" id="UP001558713">
    <property type="component" value="Unassembled WGS sequence"/>
</dbReference>
<dbReference type="InterPro" id="IPR043502">
    <property type="entry name" value="DNA/RNA_pol_sf"/>
</dbReference>
<name>A0ABD1BUR8_CARAN</name>
<dbReference type="SUPFAM" id="SSF56672">
    <property type="entry name" value="DNA/RNA polymerases"/>
    <property type="match status" value="1"/>
</dbReference>
<reference evidence="1 2" key="1">
    <citation type="submission" date="2024-04" db="EMBL/GenBank/DDBJ databases">
        <title>Genome assembly C_amara_ONT_v2.</title>
        <authorList>
            <person name="Yant L."/>
            <person name="Moore C."/>
            <person name="Slenker M."/>
        </authorList>
    </citation>
    <scope>NUCLEOTIDE SEQUENCE [LARGE SCALE GENOMIC DNA]</scope>
    <source>
        <tissue evidence="1">Leaf</tissue>
    </source>
</reference>
<protein>
    <submittedName>
        <fullName evidence="1">Retrovirus-related Pol polyprotein from transposon RE2</fullName>
    </submittedName>
</protein>
<proteinExistence type="predicted"/>
<dbReference type="AlphaFoldDB" id="A0ABD1BUR8"/>
<keyword evidence="2" id="KW-1185">Reference proteome</keyword>
<dbReference type="EMBL" id="JBANAX010000140">
    <property type="protein sequence ID" value="KAL1220948.1"/>
    <property type="molecule type" value="Genomic_DNA"/>
</dbReference>
<evidence type="ECO:0000313" key="2">
    <source>
        <dbReference type="Proteomes" id="UP001558713"/>
    </source>
</evidence>
<dbReference type="PANTHER" id="PTHR11439">
    <property type="entry name" value="GAG-POL-RELATED RETROTRANSPOSON"/>
    <property type="match status" value="1"/>
</dbReference>
<dbReference type="PANTHER" id="PTHR11439:SF463">
    <property type="entry name" value="REVERSE TRANSCRIPTASE TY1_COPIA-TYPE DOMAIN-CONTAINING PROTEIN"/>
    <property type="match status" value="1"/>
</dbReference>